<dbReference type="Proteomes" id="UP000019471">
    <property type="component" value="Unassembled WGS sequence"/>
</dbReference>
<organism evidence="1 2">
    <name type="scientific">Cladophialophora psammophila CBS 110553</name>
    <dbReference type="NCBI Taxonomy" id="1182543"/>
    <lineage>
        <taxon>Eukaryota</taxon>
        <taxon>Fungi</taxon>
        <taxon>Dikarya</taxon>
        <taxon>Ascomycota</taxon>
        <taxon>Pezizomycotina</taxon>
        <taxon>Eurotiomycetes</taxon>
        <taxon>Chaetothyriomycetidae</taxon>
        <taxon>Chaetothyriales</taxon>
        <taxon>Herpotrichiellaceae</taxon>
        <taxon>Cladophialophora</taxon>
    </lineage>
</organism>
<name>W9XH51_9EURO</name>
<comment type="caution">
    <text evidence="1">The sequence shown here is derived from an EMBL/GenBank/DDBJ whole genome shotgun (WGS) entry which is preliminary data.</text>
</comment>
<dbReference type="RefSeq" id="XP_007739593.1">
    <property type="nucleotide sequence ID" value="XM_007741403.1"/>
</dbReference>
<proteinExistence type="predicted"/>
<keyword evidence="2" id="KW-1185">Reference proteome</keyword>
<sequence>MASVEPFQIAWPDVKEPPAAIKKWVDDFYHLADNQETNAGERLAQLFTPDATMHGLAGPLTGREAIAASRPKAWITQKERRHEPRQVYTTKADYSDILVFGQLKSWFKNGEIVDVEFIAGITFSGDTSKLPLCSLYRVWGDSAPWMKAMSKKE</sequence>
<evidence type="ECO:0000313" key="2">
    <source>
        <dbReference type="Proteomes" id="UP000019471"/>
    </source>
</evidence>
<accession>W9XH51</accession>
<dbReference type="SUPFAM" id="SSF54427">
    <property type="entry name" value="NTF2-like"/>
    <property type="match status" value="1"/>
</dbReference>
<evidence type="ECO:0008006" key="3">
    <source>
        <dbReference type="Google" id="ProtNLM"/>
    </source>
</evidence>
<dbReference type="Gene3D" id="3.10.450.50">
    <property type="match status" value="1"/>
</dbReference>
<reference evidence="1 2" key="1">
    <citation type="submission" date="2013-03" db="EMBL/GenBank/DDBJ databases">
        <title>The Genome Sequence of Cladophialophora psammophila CBS 110553.</title>
        <authorList>
            <consortium name="The Broad Institute Genomics Platform"/>
            <person name="Cuomo C."/>
            <person name="de Hoog S."/>
            <person name="Gorbushina A."/>
            <person name="Walker B."/>
            <person name="Young S.K."/>
            <person name="Zeng Q."/>
            <person name="Gargeya S."/>
            <person name="Fitzgerald M."/>
            <person name="Haas B."/>
            <person name="Abouelleil A."/>
            <person name="Allen A.W."/>
            <person name="Alvarado L."/>
            <person name="Arachchi H.M."/>
            <person name="Berlin A.M."/>
            <person name="Chapman S.B."/>
            <person name="Gainer-Dewar J."/>
            <person name="Goldberg J."/>
            <person name="Griggs A."/>
            <person name="Gujja S."/>
            <person name="Hansen M."/>
            <person name="Howarth C."/>
            <person name="Imamovic A."/>
            <person name="Ireland A."/>
            <person name="Larimer J."/>
            <person name="McCowan C."/>
            <person name="Murphy C."/>
            <person name="Pearson M."/>
            <person name="Poon T.W."/>
            <person name="Priest M."/>
            <person name="Roberts A."/>
            <person name="Saif S."/>
            <person name="Shea T."/>
            <person name="Sisk P."/>
            <person name="Sykes S."/>
            <person name="Wortman J."/>
            <person name="Nusbaum C."/>
            <person name="Birren B."/>
        </authorList>
    </citation>
    <scope>NUCLEOTIDE SEQUENCE [LARGE SCALE GENOMIC DNA]</scope>
    <source>
        <strain evidence="1 2">CBS 110553</strain>
    </source>
</reference>
<protein>
    <recommendedName>
        <fullName evidence="3">SnoaL-like domain-containing protein</fullName>
    </recommendedName>
</protein>
<dbReference type="OrthoDB" id="3468019at2759"/>
<dbReference type="AlphaFoldDB" id="W9XH51"/>
<dbReference type="EMBL" id="AMGX01000001">
    <property type="protein sequence ID" value="EXJ76276.1"/>
    <property type="molecule type" value="Genomic_DNA"/>
</dbReference>
<evidence type="ECO:0000313" key="1">
    <source>
        <dbReference type="EMBL" id="EXJ76276.1"/>
    </source>
</evidence>
<gene>
    <name evidence="1" type="ORF">A1O5_00784</name>
</gene>
<dbReference type="HOGENOM" id="CLU_107714_1_0_1"/>
<dbReference type="InterPro" id="IPR032710">
    <property type="entry name" value="NTF2-like_dom_sf"/>
</dbReference>
<dbReference type="GeneID" id="19185520"/>